<protein>
    <submittedName>
        <fullName evidence="1">Uncharacterized protein</fullName>
    </submittedName>
</protein>
<accession>A0A6A6CAT0</accession>
<keyword evidence="2" id="KW-1185">Reference proteome</keyword>
<organism evidence="1 2">
    <name type="scientific">Zasmidium cellare ATCC 36951</name>
    <dbReference type="NCBI Taxonomy" id="1080233"/>
    <lineage>
        <taxon>Eukaryota</taxon>
        <taxon>Fungi</taxon>
        <taxon>Dikarya</taxon>
        <taxon>Ascomycota</taxon>
        <taxon>Pezizomycotina</taxon>
        <taxon>Dothideomycetes</taxon>
        <taxon>Dothideomycetidae</taxon>
        <taxon>Mycosphaerellales</taxon>
        <taxon>Mycosphaerellaceae</taxon>
        <taxon>Zasmidium</taxon>
    </lineage>
</organism>
<dbReference type="GeneID" id="54560842"/>
<dbReference type="Proteomes" id="UP000799537">
    <property type="component" value="Unassembled WGS sequence"/>
</dbReference>
<evidence type="ECO:0000313" key="2">
    <source>
        <dbReference type="Proteomes" id="UP000799537"/>
    </source>
</evidence>
<dbReference type="AlphaFoldDB" id="A0A6A6CAT0"/>
<name>A0A6A6CAT0_ZASCE</name>
<reference evidence="1" key="1">
    <citation type="journal article" date="2020" name="Stud. Mycol.">
        <title>101 Dothideomycetes genomes: a test case for predicting lifestyles and emergence of pathogens.</title>
        <authorList>
            <person name="Haridas S."/>
            <person name="Albert R."/>
            <person name="Binder M."/>
            <person name="Bloem J."/>
            <person name="Labutti K."/>
            <person name="Salamov A."/>
            <person name="Andreopoulos B."/>
            <person name="Baker S."/>
            <person name="Barry K."/>
            <person name="Bills G."/>
            <person name="Bluhm B."/>
            <person name="Cannon C."/>
            <person name="Castanera R."/>
            <person name="Culley D."/>
            <person name="Daum C."/>
            <person name="Ezra D."/>
            <person name="Gonzalez J."/>
            <person name="Henrissat B."/>
            <person name="Kuo A."/>
            <person name="Liang C."/>
            <person name="Lipzen A."/>
            <person name="Lutzoni F."/>
            <person name="Magnuson J."/>
            <person name="Mondo S."/>
            <person name="Nolan M."/>
            <person name="Ohm R."/>
            <person name="Pangilinan J."/>
            <person name="Park H.-J."/>
            <person name="Ramirez L."/>
            <person name="Alfaro M."/>
            <person name="Sun H."/>
            <person name="Tritt A."/>
            <person name="Yoshinaga Y."/>
            <person name="Zwiers L.-H."/>
            <person name="Turgeon B."/>
            <person name="Goodwin S."/>
            <person name="Spatafora J."/>
            <person name="Crous P."/>
            <person name="Grigoriev I."/>
        </authorList>
    </citation>
    <scope>NUCLEOTIDE SEQUENCE</scope>
    <source>
        <strain evidence="1">ATCC 36951</strain>
    </source>
</reference>
<dbReference type="EMBL" id="ML993604">
    <property type="protein sequence ID" value="KAF2164297.1"/>
    <property type="molecule type" value="Genomic_DNA"/>
</dbReference>
<dbReference type="RefSeq" id="XP_033665186.1">
    <property type="nucleotide sequence ID" value="XM_033807570.1"/>
</dbReference>
<evidence type="ECO:0000313" key="1">
    <source>
        <dbReference type="EMBL" id="KAF2164297.1"/>
    </source>
</evidence>
<gene>
    <name evidence="1" type="ORF">M409DRAFT_25176</name>
</gene>
<sequence>MPTITALPLMESPLMEPPSTAPPSTAARKAYKAPADKYPIYHRTPDNQYDMIVVVGDHVVELSCCFCGGNHSRHCGGWKAMVGVHGVQKHIQLSHKDDESEDKDKRAFDWVTRNCVRRILLKSDMEDVRNGTYVVEEVHVRTLGRQR</sequence>
<proteinExistence type="predicted"/>